<dbReference type="GO" id="GO:0016787">
    <property type="term" value="F:hydrolase activity"/>
    <property type="evidence" value="ECO:0007669"/>
    <property type="project" value="UniProtKB-KW"/>
</dbReference>
<name>A0AA43XL85_9CLOT</name>
<reference evidence="2 3" key="1">
    <citation type="submission" date="2019-04" db="EMBL/GenBank/DDBJ databases">
        <title>Isachenkonia alkalipeptolytica gen. nov. sp. nov. a new anaerobic, alkiliphilic organothrophic bacterium capable to reduce synthesized ferrihydrite isolated from a soda lake.</title>
        <authorList>
            <person name="Toshchakov S.V."/>
            <person name="Zavarzina D.G."/>
            <person name="Zhilina T.N."/>
            <person name="Kostrikina N.A."/>
            <person name="Kublanov I.V."/>
        </authorList>
    </citation>
    <scope>NUCLEOTIDE SEQUENCE [LARGE SCALE GENOMIC DNA]</scope>
    <source>
        <strain evidence="2 3">Z-1701</strain>
    </source>
</reference>
<evidence type="ECO:0000313" key="2">
    <source>
        <dbReference type="EMBL" id="NBG88441.1"/>
    </source>
</evidence>
<dbReference type="EMBL" id="SUMG01000008">
    <property type="protein sequence ID" value="NBG88441.1"/>
    <property type="molecule type" value="Genomic_DNA"/>
</dbReference>
<dbReference type="Pfam" id="PF00561">
    <property type="entry name" value="Abhydrolase_1"/>
    <property type="match status" value="1"/>
</dbReference>
<protein>
    <submittedName>
        <fullName evidence="2">Alpha/beta hydrolase</fullName>
    </submittedName>
</protein>
<dbReference type="PANTHER" id="PTHR43798:SF33">
    <property type="entry name" value="HYDROLASE, PUTATIVE (AFU_ORTHOLOGUE AFUA_2G14860)-RELATED"/>
    <property type="match status" value="1"/>
</dbReference>
<accession>A0AA43XL85</accession>
<dbReference type="InterPro" id="IPR050266">
    <property type="entry name" value="AB_hydrolase_sf"/>
</dbReference>
<dbReference type="InterPro" id="IPR029058">
    <property type="entry name" value="AB_hydrolase_fold"/>
</dbReference>
<feature type="domain" description="AB hydrolase-1" evidence="1">
    <location>
        <begin position="25"/>
        <end position="277"/>
    </location>
</feature>
<dbReference type="PRINTS" id="PR00111">
    <property type="entry name" value="ABHYDROLASE"/>
</dbReference>
<evidence type="ECO:0000313" key="3">
    <source>
        <dbReference type="Proteomes" id="UP000449710"/>
    </source>
</evidence>
<gene>
    <name evidence="2" type="ORF">ISALK_07995</name>
</gene>
<dbReference type="Gene3D" id="3.40.50.1820">
    <property type="entry name" value="alpha/beta hydrolase"/>
    <property type="match status" value="1"/>
</dbReference>
<sequence length="294" mass="33079">MNLGTVDLSNGESIFYREVGGGEKTLLLIHGNMSSSKHWEPVYEKMKEKYKIFAVDLRGMGESSYHSRFDSLKELADDLAEFCEILKLRDLGVAGWSTGGGIAMELAADYPDLVDKLILVESVSPKGYPLFKKNDKGEPIPGEFYETKEAMAKDPVQVLPAVLAIENQDFNTMKQIWDAAIYVVNKPEENKYREYLEETLKQRNLVDIDWALATFNISEEHNGMVEGNGKINNIKQPTLILGAELDYVVPLSMVEETSKAFGEYGELYIFKDSGHSPITDVTEELIEKIEGFIE</sequence>
<dbReference type="InterPro" id="IPR000073">
    <property type="entry name" value="AB_hydrolase_1"/>
</dbReference>
<dbReference type="GO" id="GO:0016020">
    <property type="term" value="C:membrane"/>
    <property type="evidence" value="ECO:0007669"/>
    <property type="project" value="TreeGrafter"/>
</dbReference>
<comment type="caution">
    <text evidence="2">The sequence shown here is derived from an EMBL/GenBank/DDBJ whole genome shotgun (WGS) entry which is preliminary data.</text>
</comment>
<dbReference type="PANTHER" id="PTHR43798">
    <property type="entry name" value="MONOACYLGLYCEROL LIPASE"/>
    <property type="match status" value="1"/>
</dbReference>
<evidence type="ECO:0000259" key="1">
    <source>
        <dbReference type="Pfam" id="PF00561"/>
    </source>
</evidence>
<dbReference type="SUPFAM" id="SSF53474">
    <property type="entry name" value="alpha/beta-Hydrolases"/>
    <property type="match status" value="1"/>
</dbReference>
<dbReference type="Proteomes" id="UP000449710">
    <property type="component" value="Unassembled WGS sequence"/>
</dbReference>
<dbReference type="AlphaFoldDB" id="A0AA43XL85"/>
<keyword evidence="3" id="KW-1185">Reference proteome</keyword>
<dbReference type="RefSeq" id="WP_160721033.1">
    <property type="nucleotide sequence ID" value="NZ_SUMG01000008.1"/>
</dbReference>
<proteinExistence type="predicted"/>
<organism evidence="2 3">
    <name type="scientific">Isachenkonia alkalipeptolytica</name>
    <dbReference type="NCBI Taxonomy" id="2565777"/>
    <lineage>
        <taxon>Bacteria</taxon>
        <taxon>Bacillati</taxon>
        <taxon>Bacillota</taxon>
        <taxon>Clostridia</taxon>
        <taxon>Eubacteriales</taxon>
        <taxon>Clostridiaceae</taxon>
        <taxon>Isachenkonia</taxon>
    </lineage>
</organism>
<keyword evidence="2" id="KW-0378">Hydrolase</keyword>